<keyword evidence="3" id="KW-1185">Reference proteome</keyword>
<organism evidence="2 3">
    <name type="scientific">Natranaeroarchaeum sulfidigenes</name>
    <dbReference type="NCBI Taxonomy" id="2784880"/>
    <lineage>
        <taxon>Archaea</taxon>
        <taxon>Methanobacteriati</taxon>
        <taxon>Methanobacteriota</taxon>
        <taxon>Stenosarchaea group</taxon>
        <taxon>Halobacteria</taxon>
        <taxon>Halobacteriales</taxon>
        <taxon>Natronoarchaeaceae</taxon>
        <taxon>Natranaeroarchaeum</taxon>
    </lineage>
</organism>
<dbReference type="Pfam" id="PF16947">
    <property type="entry name" value="Ferredoxin_N"/>
    <property type="match status" value="1"/>
</dbReference>
<dbReference type="GeneID" id="70684377"/>
<name>A0A897MPF1_9EURY</name>
<dbReference type="RefSeq" id="WP_238479366.1">
    <property type="nucleotide sequence ID" value="NZ_CP064786.1"/>
</dbReference>
<evidence type="ECO:0000259" key="1">
    <source>
        <dbReference type="Pfam" id="PF16947"/>
    </source>
</evidence>
<evidence type="ECO:0000313" key="2">
    <source>
        <dbReference type="EMBL" id="QSG02211.1"/>
    </source>
</evidence>
<gene>
    <name evidence="2" type="ORF">AArcS_0989</name>
</gene>
<dbReference type="EMBL" id="CP064786">
    <property type="protein sequence ID" value="QSG02211.1"/>
    <property type="molecule type" value="Genomic_DNA"/>
</dbReference>
<dbReference type="InterPro" id="IPR031604">
    <property type="entry name" value="Ferredoxin_N"/>
</dbReference>
<accession>A0A897MPF1</accession>
<sequence>MSPGNNQDPLEALAALDTDPDRSEYDQELGKQVGIDAMRVANGELSEREFHEKYDKRLREEFGDDYTPAEVIADE</sequence>
<feature type="domain" description="4Fe-4S ferredoxin iron-sulfur binding" evidence="1">
    <location>
        <begin position="20"/>
        <end position="69"/>
    </location>
</feature>
<reference evidence="2" key="1">
    <citation type="submission" date="2020-11" db="EMBL/GenBank/DDBJ databases">
        <title>Carbohydrate-dependent, anaerobic sulfur respiration: A novel catabolism in halophilic archaea.</title>
        <authorList>
            <person name="Sorokin D.Y."/>
            <person name="Messina E."/>
            <person name="Smedile F."/>
            <person name="La Cono V."/>
            <person name="Hallsworth J.E."/>
            <person name="Yakimov M.M."/>
        </authorList>
    </citation>
    <scope>NUCLEOTIDE SEQUENCE</scope>
    <source>
        <strain evidence="2">AArc-S</strain>
    </source>
</reference>
<dbReference type="Proteomes" id="UP000663586">
    <property type="component" value="Chromosome"/>
</dbReference>
<protein>
    <recommendedName>
        <fullName evidence="1">4Fe-4S ferredoxin iron-sulfur binding domain-containing protein</fullName>
    </recommendedName>
</protein>
<proteinExistence type="predicted"/>
<evidence type="ECO:0000313" key="3">
    <source>
        <dbReference type="Proteomes" id="UP000663586"/>
    </source>
</evidence>
<dbReference type="AlphaFoldDB" id="A0A897MPF1"/>
<dbReference type="KEGG" id="hara:AArcS_0989"/>